<gene>
    <name evidence="1" type="ORF">H4W30_004802</name>
</gene>
<organism evidence="1 2">
    <name type="scientific">Amycolatopsis roodepoortensis</name>
    <dbReference type="NCBI Taxonomy" id="700274"/>
    <lineage>
        <taxon>Bacteria</taxon>
        <taxon>Bacillati</taxon>
        <taxon>Actinomycetota</taxon>
        <taxon>Actinomycetes</taxon>
        <taxon>Pseudonocardiales</taxon>
        <taxon>Pseudonocardiaceae</taxon>
        <taxon>Amycolatopsis</taxon>
    </lineage>
</organism>
<sequence length="267" mass="29420">MGISDKTRKILWGRSGNRCADCRRELITRRTPDGDEEAIVGDEAHIAAQSPGGPRYGEGPPSGLHHYDNLILLCRVDHKKIDDQPHHYTVDRLTKLKAEHEAWVNHALNERATFPGGALVETSRRHVPVLSAYRSFRLALDSWEARIDAVIHANVIMPDPTELEQLHAQCTQAWRNSYVACGHLAAATTEKCADAAEQVLDRWKSLADDAVDKLLPSTHPGADPHDDIFDAEDELLKLIGADLGMTSSAVWGSARLTGKLGGTGKRY</sequence>
<accession>A0ABR9LBD4</accession>
<evidence type="ECO:0008006" key="3">
    <source>
        <dbReference type="Google" id="ProtNLM"/>
    </source>
</evidence>
<comment type="caution">
    <text evidence="1">The sequence shown here is derived from an EMBL/GenBank/DDBJ whole genome shotgun (WGS) entry which is preliminary data.</text>
</comment>
<dbReference type="EMBL" id="JADBEJ010000005">
    <property type="protein sequence ID" value="MBE1577742.1"/>
    <property type="molecule type" value="Genomic_DNA"/>
</dbReference>
<dbReference type="RefSeq" id="WP_192744864.1">
    <property type="nucleotide sequence ID" value="NZ_JADBEJ010000005.1"/>
</dbReference>
<protein>
    <recommendedName>
        <fullName evidence="3">HNH endonuclease</fullName>
    </recommendedName>
</protein>
<name>A0ABR9LBD4_9PSEU</name>
<reference evidence="1 2" key="1">
    <citation type="submission" date="2020-10" db="EMBL/GenBank/DDBJ databases">
        <title>Sequencing the genomes of 1000 actinobacteria strains.</title>
        <authorList>
            <person name="Klenk H.-P."/>
        </authorList>
    </citation>
    <scope>NUCLEOTIDE SEQUENCE [LARGE SCALE GENOMIC DNA]</scope>
    <source>
        <strain evidence="1 2">DSM 46661</strain>
    </source>
</reference>
<keyword evidence="2" id="KW-1185">Reference proteome</keyword>
<dbReference type="Proteomes" id="UP000656548">
    <property type="component" value="Unassembled WGS sequence"/>
</dbReference>
<evidence type="ECO:0000313" key="1">
    <source>
        <dbReference type="EMBL" id="MBE1577742.1"/>
    </source>
</evidence>
<proteinExistence type="predicted"/>
<evidence type="ECO:0000313" key="2">
    <source>
        <dbReference type="Proteomes" id="UP000656548"/>
    </source>
</evidence>